<dbReference type="CDD" id="cd01040">
    <property type="entry name" value="Mb-like"/>
    <property type="match status" value="2"/>
</dbReference>
<evidence type="ECO:0000256" key="1">
    <source>
        <dbReference type="ARBA" id="ARBA00022448"/>
    </source>
</evidence>
<keyword evidence="2 6" id="KW-0349">Heme</keyword>
<dbReference type="InterPro" id="IPR012292">
    <property type="entry name" value="Globin/Proto"/>
</dbReference>
<proteinExistence type="inferred from homology"/>
<feature type="domain" description="Globin" evidence="7">
    <location>
        <begin position="255"/>
        <end position="361"/>
    </location>
</feature>
<keyword evidence="5" id="KW-0408">Iron</keyword>
<evidence type="ECO:0000256" key="5">
    <source>
        <dbReference type="ARBA" id="ARBA00023004"/>
    </source>
</evidence>
<dbReference type="InterPro" id="IPR044399">
    <property type="entry name" value="Mb-like_M"/>
</dbReference>
<dbReference type="GO" id="GO:0046872">
    <property type="term" value="F:metal ion binding"/>
    <property type="evidence" value="ECO:0007669"/>
    <property type="project" value="UniProtKB-KW"/>
</dbReference>
<accession>A0A7R9D3F3</accession>
<evidence type="ECO:0000256" key="4">
    <source>
        <dbReference type="ARBA" id="ARBA00022723"/>
    </source>
</evidence>
<dbReference type="SUPFAM" id="SSF46458">
    <property type="entry name" value="Globin-like"/>
    <property type="match status" value="2"/>
</dbReference>
<dbReference type="InterPro" id="IPR000971">
    <property type="entry name" value="Globin"/>
</dbReference>
<dbReference type="PANTHER" id="PTHR47217:SF1">
    <property type="entry name" value="GLOBIN-LIKE PROTEIN"/>
    <property type="match status" value="1"/>
</dbReference>
<evidence type="ECO:0000259" key="7">
    <source>
        <dbReference type="Pfam" id="PF00042"/>
    </source>
</evidence>
<keyword evidence="3 6" id="KW-0561">Oxygen transport</keyword>
<evidence type="ECO:0000313" key="8">
    <source>
        <dbReference type="EMBL" id="CAD7407392.1"/>
    </source>
</evidence>
<dbReference type="Gene3D" id="1.10.490.10">
    <property type="entry name" value="Globins"/>
    <property type="match status" value="2"/>
</dbReference>
<gene>
    <name evidence="8" type="ORF">TCEB3V08_LOCUS9003</name>
</gene>
<dbReference type="InterPro" id="IPR009050">
    <property type="entry name" value="Globin-like_sf"/>
</dbReference>
<protein>
    <recommendedName>
        <fullName evidence="7">Globin domain-containing protein</fullName>
    </recommendedName>
</protein>
<sequence>MGVSGTLAVVIICSVMNQMIAGKQRSRTSLGLTDEEKRDFQMAWEIYRKNQKEPDDVINALITLFEERPEAQDYFPVVAGLPLSKMAEDAGVRNASLVLLEDITTFVRALDDDEEVERIIRSKRERLRARGVPVEVMFLYPAGVLAESVIANQDLDMAKRVERAITKTIFAVSAMLCGSLDTSYLGLTEGEKTNISEIWSLFKNQTNVVEGLFMAHARNTREANSLGADDPVFVINPSHYWTAEKTPSLTNFYRWEEVIDAMPEIQKMIPGVSDLKVDDLPDSPVFKDTTQRVVKAITGFLDHADDERSTQDFIERVARILHAGHIPFIGAFFGTSVLLIGAMSDHLGEKMTPETERAMLKMTFATYPLLVEVEKSYNIA</sequence>
<dbReference type="GO" id="GO:0020037">
    <property type="term" value="F:heme binding"/>
    <property type="evidence" value="ECO:0007669"/>
    <property type="project" value="InterPro"/>
</dbReference>
<keyword evidence="4" id="KW-0479">Metal-binding</keyword>
<dbReference type="GO" id="GO:0019825">
    <property type="term" value="F:oxygen binding"/>
    <property type="evidence" value="ECO:0007669"/>
    <property type="project" value="InterPro"/>
</dbReference>
<dbReference type="GO" id="GO:0005344">
    <property type="term" value="F:oxygen carrier activity"/>
    <property type="evidence" value="ECO:0007669"/>
    <property type="project" value="UniProtKB-KW"/>
</dbReference>
<evidence type="ECO:0000256" key="2">
    <source>
        <dbReference type="ARBA" id="ARBA00022617"/>
    </source>
</evidence>
<dbReference type="PANTHER" id="PTHR47217">
    <property type="entry name" value="GLOBIN-LIKE PROTEIN"/>
    <property type="match status" value="1"/>
</dbReference>
<dbReference type="AlphaFoldDB" id="A0A7R9D3F3"/>
<keyword evidence="1 6" id="KW-0813">Transport</keyword>
<comment type="similarity">
    <text evidence="6">Belongs to the globin family.</text>
</comment>
<organism evidence="8">
    <name type="scientific">Timema cristinae</name>
    <name type="common">Walking stick</name>
    <dbReference type="NCBI Taxonomy" id="61476"/>
    <lineage>
        <taxon>Eukaryota</taxon>
        <taxon>Metazoa</taxon>
        <taxon>Ecdysozoa</taxon>
        <taxon>Arthropoda</taxon>
        <taxon>Hexapoda</taxon>
        <taxon>Insecta</taxon>
        <taxon>Pterygota</taxon>
        <taxon>Neoptera</taxon>
        <taxon>Polyneoptera</taxon>
        <taxon>Phasmatodea</taxon>
        <taxon>Timematodea</taxon>
        <taxon>Timematoidea</taxon>
        <taxon>Timematidae</taxon>
        <taxon>Timema</taxon>
    </lineage>
</organism>
<evidence type="ECO:0000256" key="3">
    <source>
        <dbReference type="ARBA" id="ARBA00022621"/>
    </source>
</evidence>
<dbReference type="Pfam" id="PF00042">
    <property type="entry name" value="Globin"/>
    <property type="match status" value="1"/>
</dbReference>
<name>A0A7R9D3F3_TIMCR</name>
<evidence type="ECO:0000256" key="6">
    <source>
        <dbReference type="RuleBase" id="RU000356"/>
    </source>
</evidence>
<reference evidence="8" key="1">
    <citation type="submission" date="2020-11" db="EMBL/GenBank/DDBJ databases">
        <authorList>
            <person name="Tran Van P."/>
        </authorList>
    </citation>
    <scope>NUCLEOTIDE SEQUENCE</scope>
</reference>
<dbReference type="EMBL" id="OC320154">
    <property type="protein sequence ID" value="CAD7407392.1"/>
    <property type="molecule type" value="Genomic_DNA"/>
</dbReference>